<reference evidence="6 7" key="2">
    <citation type="journal article" date="2017" name="Genome Biol.">
        <title>New reference genome sequences of hot pepper reveal the massive evolution of plant disease-resistance genes by retroduplication.</title>
        <authorList>
            <person name="Kim S."/>
            <person name="Park J."/>
            <person name="Yeom S.I."/>
            <person name="Kim Y.M."/>
            <person name="Seo E."/>
            <person name="Kim K.T."/>
            <person name="Kim M.S."/>
            <person name="Lee J.M."/>
            <person name="Cheong K."/>
            <person name="Shin H.S."/>
            <person name="Kim S.B."/>
            <person name="Han K."/>
            <person name="Lee J."/>
            <person name="Park M."/>
            <person name="Lee H.A."/>
            <person name="Lee H.Y."/>
            <person name="Lee Y."/>
            <person name="Oh S."/>
            <person name="Lee J.H."/>
            <person name="Choi E."/>
            <person name="Choi E."/>
            <person name="Lee S.E."/>
            <person name="Jeon J."/>
            <person name="Kim H."/>
            <person name="Choi G."/>
            <person name="Song H."/>
            <person name="Lee J."/>
            <person name="Lee S.C."/>
            <person name="Kwon J.K."/>
            <person name="Lee H.Y."/>
            <person name="Koo N."/>
            <person name="Hong Y."/>
            <person name="Kim R.W."/>
            <person name="Kang W.H."/>
            <person name="Huh J.H."/>
            <person name="Kang B.C."/>
            <person name="Yang T.J."/>
            <person name="Lee Y.H."/>
            <person name="Bennetzen J.L."/>
            <person name="Choi D."/>
        </authorList>
    </citation>
    <scope>NUCLEOTIDE SEQUENCE [LARGE SCALE GENOMIC DNA]</scope>
    <source>
        <strain evidence="7">cv. CM334</strain>
    </source>
</reference>
<evidence type="ECO:0000256" key="1">
    <source>
        <dbReference type="ARBA" id="ARBA00001964"/>
    </source>
</evidence>
<dbReference type="Gene3D" id="3.40.50.1220">
    <property type="entry name" value="TPP-binding domain"/>
    <property type="match status" value="1"/>
</dbReference>
<name>A0A2G2YRV2_CAPAN</name>
<keyword evidence="4" id="KW-0460">Magnesium</keyword>
<evidence type="ECO:0000313" key="7">
    <source>
        <dbReference type="Proteomes" id="UP000222542"/>
    </source>
</evidence>
<keyword evidence="3" id="KW-0479">Metal-binding</keyword>
<dbReference type="PANTHER" id="PTHR43452">
    <property type="entry name" value="PYRUVATE DECARBOXYLASE"/>
    <property type="match status" value="1"/>
</dbReference>
<dbReference type="InterPro" id="IPR012110">
    <property type="entry name" value="PDC/IPDC-like"/>
</dbReference>
<dbReference type="Gramene" id="PHT72472">
    <property type="protein sequence ID" value="PHT72472"/>
    <property type="gene ID" value="T459_23257"/>
</dbReference>
<dbReference type="AlphaFoldDB" id="A0A2G2YRV2"/>
<proteinExistence type="inferred from homology"/>
<comment type="cofactor">
    <cofactor evidence="1">
        <name>thiamine diphosphate</name>
        <dbReference type="ChEBI" id="CHEBI:58937"/>
    </cofactor>
</comment>
<evidence type="ECO:0000256" key="2">
    <source>
        <dbReference type="ARBA" id="ARBA00007812"/>
    </source>
</evidence>
<sequence>MGLEALVEAAAELLNKAVKPVLVGGQKIWVTKACDDFVEFIDGFGYVVLVIPSTKRYEFKIRYGFIGWSVGATLGYA</sequence>
<dbReference type="EMBL" id="AYRZ02000009">
    <property type="protein sequence ID" value="PHT72472.1"/>
    <property type="molecule type" value="Genomic_DNA"/>
</dbReference>
<gene>
    <name evidence="6" type="ORF">T459_23257</name>
</gene>
<evidence type="ECO:0000256" key="5">
    <source>
        <dbReference type="ARBA" id="ARBA00023052"/>
    </source>
</evidence>
<comment type="similarity">
    <text evidence="2">Belongs to the TPP enzyme family.</text>
</comment>
<comment type="caution">
    <text evidence="6">The sequence shown here is derived from an EMBL/GenBank/DDBJ whole genome shotgun (WGS) entry which is preliminary data.</text>
</comment>
<protein>
    <submittedName>
        <fullName evidence="6">Uncharacterized protein</fullName>
    </submittedName>
</protein>
<evidence type="ECO:0000256" key="3">
    <source>
        <dbReference type="ARBA" id="ARBA00022723"/>
    </source>
</evidence>
<dbReference type="GO" id="GO:0016831">
    <property type="term" value="F:carboxy-lyase activity"/>
    <property type="evidence" value="ECO:0007669"/>
    <property type="project" value="InterPro"/>
</dbReference>
<keyword evidence="5" id="KW-0786">Thiamine pyrophosphate</keyword>
<evidence type="ECO:0000313" key="6">
    <source>
        <dbReference type="EMBL" id="PHT72472.1"/>
    </source>
</evidence>
<dbReference type="GO" id="GO:0046872">
    <property type="term" value="F:metal ion binding"/>
    <property type="evidence" value="ECO:0007669"/>
    <property type="project" value="UniProtKB-KW"/>
</dbReference>
<reference evidence="6 7" key="1">
    <citation type="journal article" date="2014" name="Nat. Genet.">
        <title>Genome sequence of the hot pepper provides insights into the evolution of pungency in Capsicum species.</title>
        <authorList>
            <person name="Kim S."/>
            <person name="Park M."/>
            <person name="Yeom S.I."/>
            <person name="Kim Y.M."/>
            <person name="Lee J.M."/>
            <person name="Lee H.A."/>
            <person name="Seo E."/>
            <person name="Choi J."/>
            <person name="Cheong K."/>
            <person name="Kim K.T."/>
            <person name="Jung K."/>
            <person name="Lee G.W."/>
            <person name="Oh S.K."/>
            <person name="Bae C."/>
            <person name="Kim S.B."/>
            <person name="Lee H.Y."/>
            <person name="Kim S.Y."/>
            <person name="Kim M.S."/>
            <person name="Kang B.C."/>
            <person name="Jo Y.D."/>
            <person name="Yang H.B."/>
            <person name="Jeong H.J."/>
            <person name="Kang W.H."/>
            <person name="Kwon J.K."/>
            <person name="Shin C."/>
            <person name="Lim J.Y."/>
            <person name="Park J.H."/>
            <person name="Huh J.H."/>
            <person name="Kim J.S."/>
            <person name="Kim B.D."/>
            <person name="Cohen O."/>
            <person name="Paran I."/>
            <person name="Suh M.C."/>
            <person name="Lee S.B."/>
            <person name="Kim Y.K."/>
            <person name="Shin Y."/>
            <person name="Noh S.J."/>
            <person name="Park J."/>
            <person name="Seo Y.S."/>
            <person name="Kwon S.Y."/>
            <person name="Kim H.A."/>
            <person name="Park J.M."/>
            <person name="Kim H.J."/>
            <person name="Choi S.B."/>
            <person name="Bosland P.W."/>
            <person name="Reeves G."/>
            <person name="Jo S.H."/>
            <person name="Lee B.W."/>
            <person name="Cho H.T."/>
            <person name="Choi H.S."/>
            <person name="Lee M.S."/>
            <person name="Yu Y."/>
            <person name="Do Choi Y."/>
            <person name="Park B.S."/>
            <person name="van Deynze A."/>
            <person name="Ashrafi H."/>
            <person name="Hill T."/>
            <person name="Kim W.T."/>
            <person name="Pai H.S."/>
            <person name="Ahn H.K."/>
            <person name="Yeam I."/>
            <person name="Giovannoni J.J."/>
            <person name="Rose J.K."/>
            <person name="Sorensen I."/>
            <person name="Lee S.J."/>
            <person name="Kim R.W."/>
            <person name="Choi I.Y."/>
            <person name="Choi B.S."/>
            <person name="Lim J.S."/>
            <person name="Lee Y.H."/>
            <person name="Choi D."/>
        </authorList>
    </citation>
    <scope>NUCLEOTIDE SEQUENCE [LARGE SCALE GENOMIC DNA]</scope>
    <source>
        <strain evidence="7">cv. CM334</strain>
    </source>
</reference>
<evidence type="ECO:0000256" key="4">
    <source>
        <dbReference type="ARBA" id="ARBA00022842"/>
    </source>
</evidence>
<accession>A0A2G2YRV2</accession>
<dbReference type="PANTHER" id="PTHR43452:SF6">
    <property type="entry name" value="PYRUVATE DECARBOXYLASE 2"/>
    <property type="match status" value="1"/>
</dbReference>
<dbReference type="InterPro" id="IPR029035">
    <property type="entry name" value="DHS-like_NAD/FAD-binding_dom"/>
</dbReference>
<dbReference type="Proteomes" id="UP000222542">
    <property type="component" value="Unassembled WGS sequence"/>
</dbReference>
<keyword evidence="7" id="KW-1185">Reference proteome</keyword>
<organism evidence="6 7">
    <name type="scientific">Capsicum annuum</name>
    <name type="common">Capsicum pepper</name>
    <dbReference type="NCBI Taxonomy" id="4072"/>
    <lineage>
        <taxon>Eukaryota</taxon>
        <taxon>Viridiplantae</taxon>
        <taxon>Streptophyta</taxon>
        <taxon>Embryophyta</taxon>
        <taxon>Tracheophyta</taxon>
        <taxon>Spermatophyta</taxon>
        <taxon>Magnoliopsida</taxon>
        <taxon>eudicotyledons</taxon>
        <taxon>Gunneridae</taxon>
        <taxon>Pentapetalae</taxon>
        <taxon>asterids</taxon>
        <taxon>lamiids</taxon>
        <taxon>Solanales</taxon>
        <taxon>Solanaceae</taxon>
        <taxon>Solanoideae</taxon>
        <taxon>Capsiceae</taxon>
        <taxon>Capsicum</taxon>
    </lineage>
</organism>
<dbReference type="STRING" id="4072.A0A2G2YRV2"/>
<dbReference type="SUPFAM" id="SSF52467">
    <property type="entry name" value="DHS-like NAD/FAD-binding domain"/>
    <property type="match status" value="1"/>
</dbReference>